<feature type="compositionally biased region" description="Acidic residues" evidence="1">
    <location>
        <begin position="515"/>
        <end position="524"/>
    </location>
</feature>
<feature type="compositionally biased region" description="Acidic residues" evidence="1">
    <location>
        <begin position="667"/>
        <end position="678"/>
    </location>
</feature>
<accession>A0A1Y2DQ72</accession>
<dbReference type="AlphaFoldDB" id="A0A1Y2DQ72"/>
<dbReference type="InParanoid" id="A0A1Y2DQ72"/>
<comment type="caution">
    <text evidence="3">The sequence shown here is derived from an EMBL/GenBank/DDBJ whole genome shotgun (WGS) entry which is preliminary data.</text>
</comment>
<dbReference type="EMBL" id="MCFJ01000010">
    <property type="protein sequence ID" value="ORY61438.1"/>
    <property type="molecule type" value="Genomic_DNA"/>
</dbReference>
<feature type="compositionally biased region" description="Basic and acidic residues" evidence="1">
    <location>
        <begin position="37"/>
        <end position="71"/>
    </location>
</feature>
<feature type="region of interest" description="Disordered" evidence="1">
    <location>
        <begin position="1"/>
        <end position="89"/>
    </location>
</feature>
<feature type="compositionally biased region" description="Acidic residues" evidence="1">
    <location>
        <begin position="582"/>
        <end position="591"/>
    </location>
</feature>
<protein>
    <recommendedName>
        <fullName evidence="2">2EXR domain-containing protein</fullName>
    </recommendedName>
</protein>
<dbReference type="GeneID" id="63774775"/>
<organism evidence="3 4">
    <name type="scientific">Pseudomassariella vexata</name>
    <dbReference type="NCBI Taxonomy" id="1141098"/>
    <lineage>
        <taxon>Eukaryota</taxon>
        <taxon>Fungi</taxon>
        <taxon>Dikarya</taxon>
        <taxon>Ascomycota</taxon>
        <taxon>Pezizomycotina</taxon>
        <taxon>Sordariomycetes</taxon>
        <taxon>Xylariomycetidae</taxon>
        <taxon>Amphisphaeriales</taxon>
        <taxon>Pseudomassariaceae</taxon>
        <taxon>Pseudomassariella</taxon>
    </lineage>
</organism>
<keyword evidence="4" id="KW-1185">Reference proteome</keyword>
<dbReference type="PANTHER" id="PTHR35711">
    <property type="entry name" value="EXPRESSED PROTEIN"/>
    <property type="match status" value="1"/>
</dbReference>
<evidence type="ECO:0000256" key="1">
    <source>
        <dbReference type="SAM" id="MobiDB-lite"/>
    </source>
</evidence>
<sequence>MARDSDHPVAIAPEQGEGTAKSQSETSRVIQIDPEEHENVTKEAFHSGSEETDDEVKKVDGIDAEGDKEVGDGAEDGYEQDDKDSWESGSIEDARDSFLDIEAAESDGVSDGSEYAEELYSFPQFCRLPIELRHRVWAFFDPDMRAKARVYDFQVFKHRESSIWESATILQQTAPARAVLAAHRESRELALKFYPDALEFRPGYVTLRFRKSRDVILLSGITEPEDLLDIRPFLKDVEHVAIDADVDLPPDYALKEFMQSMKHLKALYLCREATEFPHPYRMRWCAASQEIHSFRVAWTEEDSGLHEDIESLYCWPNLVDHPEFMKNEKGNGNAHNEDESNHEEMGDDEIDEDELSPLKVLNSDGVALWSMYRFSFDEGLRLYGKIERTAAMPGNWRDNWKSDSDLELDDEGGFDEYESDGIDDETIDSDAESAEEDDLMVQEVSGEDDFDASSTFNGFSPLRDATPDDVQRQQPEANFSSLEPESPDARESDQASLDREPTRKRKRANRRVVDSDSEDGDTADEDRSPPRRRARIRIESDDDDDDEQPPAPKRQSRIVSDDSKDEEQPATRKRPAQAAPDGSDDSDDEEQPAVSKGRAFIYTDPAVYDDISEEEASEEPEAKPMSIFEKLQLYRSQNPIDDDESGSDPDTAEVGMDNYDSGNYADFQDDEEDDGEIENDAVLDLAEKSDGDGGW</sequence>
<feature type="compositionally biased region" description="Polar residues" evidence="1">
    <location>
        <begin position="20"/>
        <end position="29"/>
    </location>
</feature>
<feature type="compositionally biased region" description="Acidic residues" evidence="1">
    <location>
        <begin position="72"/>
        <end position="84"/>
    </location>
</feature>
<gene>
    <name evidence="3" type="ORF">BCR38DRAFT_411311</name>
</gene>
<dbReference type="Proteomes" id="UP000193689">
    <property type="component" value="Unassembled WGS sequence"/>
</dbReference>
<evidence type="ECO:0000259" key="2">
    <source>
        <dbReference type="Pfam" id="PF20150"/>
    </source>
</evidence>
<proteinExistence type="predicted"/>
<feature type="domain" description="2EXR" evidence="2">
    <location>
        <begin position="122"/>
        <end position="216"/>
    </location>
</feature>
<feature type="compositionally biased region" description="Basic and acidic residues" evidence="1">
    <location>
        <begin position="559"/>
        <end position="570"/>
    </location>
</feature>
<feature type="region of interest" description="Disordered" evidence="1">
    <location>
        <begin position="394"/>
        <end position="678"/>
    </location>
</feature>
<feature type="compositionally biased region" description="Acidic residues" evidence="1">
    <location>
        <begin position="405"/>
        <end position="451"/>
    </location>
</feature>
<evidence type="ECO:0000313" key="4">
    <source>
        <dbReference type="Proteomes" id="UP000193689"/>
    </source>
</evidence>
<feature type="compositionally biased region" description="Acidic residues" evidence="1">
    <location>
        <begin position="640"/>
        <end position="651"/>
    </location>
</feature>
<feature type="compositionally biased region" description="Basic and acidic residues" evidence="1">
    <location>
        <begin position="487"/>
        <end position="501"/>
    </location>
</feature>
<feature type="compositionally biased region" description="Polar residues" evidence="1">
    <location>
        <begin position="472"/>
        <end position="483"/>
    </location>
</feature>
<name>A0A1Y2DQ72_9PEZI</name>
<dbReference type="InterPro" id="IPR045518">
    <property type="entry name" value="2EXR"/>
</dbReference>
<feature type="region of interest" description="Disordered" evidence="1">
    <location>
        <begin position="326"/>
        <end position="351"/>
    </location>
</feature>
<feature type="compositionally biased region" description="Acidic residues" evidence="1">
    <location>
        <begin position="610"/>
        <end position="619"/>
    </location>
</feature>
<evidence type="ECO:0000313" key="3">
    <source>
        <dbReference type="EMBL" id="ORY61438.1"/>
    </source>
</evidence>
<feature type="compositionally biased region" description="Basic and acidic residues" evidence="1">
    <location>
        <begin position="326"/>
        <end position="344"/>
    </location>
</feature>
<dbReference type="RefSeq" id="XP_040713515.1">
    <property type="nucleotide sequence ID" value="XM_040858563.1"/>
</dbReference>
<dbReference type="Pfam" id="PF20150">
    <property type="entry name" value="2EXR"/>
    <property type="match status" value="1"/>
</dbReference>
<dbReference type="PANTHER" id="PTHR35711:SF1">
    <property type="entry name" value="ECTODERMAL, ISOFORM F"/>
    <property type="match status" value="1"/>
</dbReference>
<reference evidence="3 4" key="1">
    <citation type="submission" date="2016-07" db="EMBL/GenBank/DDBJ databases">
        <title>Pervasive Adenine N6-methylation of Active Genes in Fungi.</title>
        <authorList>
            <consortium name="DOE Joint Genome Institute"/>
            <person name="Mondo S.J."/>
            <person name="Dannebaum R.O."/>
            <person name="Kuo R.C."/>
            <person name="Labutti K."/>
            <person name="Haridas S."/>
            <person name="Kuo A."/>
            <person name="Salamov A."/>
            <person name="Ahrendt S.R."/>
            <person name="Lipzen A."/>
            <person name="Sullivan W."/>
            <person name="Andreopoulos W.B."/>
            <person name="Clum A."/>
            <person name="Lindquist E."/>
            <person name="Daum C."/>
            <person name="Ramamoorthy G.K."/>
            <person name="Gryganskyi A."/>
            <person name="Culley D."/>
            <person name="Magnuson J.K."/>
            <person name="James T.Y."/>
            <person name="O'Malley M.A."/>
            <person name="Stajich J.E."/>
            <person name="Spatafora J.W."/>
            <person name="Visel A."/>
            <person name="Grigoriev I.V."/>
        </authorList>
    </citation>
    <scope>NUCLEOTIDE SEQUENCE [LARGE SCALE GENOMIC DNA]</scope>
    <source>
        <strain evidence="3 4">CBS 129021</strain>
    </source>
</reference>
<dbReference type="OrthoDB" id="3501032at2759"/>